<gene>
    <name evidence="2" type="ORF">EYF80_055599</name>
</gene>
<keyword evidence="1" id="KW-0732">Signal</keyword>
<evidence type="ECO:0000313" key="3">
    <source>
        <dbReference type="Proteomes" id="UP000314294"/>
    </source>
</evidence>
<evidence type="ECO:0000256" key="1">
    <source>
        <dbReference type="SAM" id="SignalP"/>
    </source>
</evidence>
<reference evidence="2 3" key="1">
    <citation type="submission" date="2019-03" db="EMBL/GenBank/DDBJ databases">
        <title>First draft genome of Liparis tanakae, snailfish: a comprehensive survey of snailfish specific genes.</title>
        <authorList>
            <person name="Kim W."/>
            <person name="Song I."/>
            <person name="Jeong J.-H."/>
            <person name="Kim D."/>
            <person name="Kim S."/>
            <person name="Ryu S."/>
            <person name="Song J.Y."/>
            <person name="Lee S.K."/>
        </authorList>
    </citation>
    <scope>NUCLEOTIDE SEQUENCE [LARGE SCALE GENOMIC DNA]</scope>
    <source>
        <tissue evidence="2">Muscle</tissue>
    </source>
</reference>
<name>A0A4Z2EZD5_9TELE</name>
<dbReference type="EMBL" id="SRLO01002010">
    <property type="protein sequence ID" value="TNN34245.1"/>
    <property type="molecule type" value="Genomic_DNA"/>
</dbReference>
<dbReference type="Proteomes" id="UP000314294">
    <property type="component" value="Unassembled WGS sequence"/>
</dbReference>
<protein>
    <recommendedName>
        <fullName evidence="4">Secreted protein</fullName>
    </recommendedName>
</protein>
<feature type="chain" id="PRO_5021275415" description="Secreted protein" evidence="1">
    <location>
        <begin position="25"/>
        <end position="114"/>
    </location>
</feature>
<keyword evidence="3" id="KW-1185">Reference proteome</keyword>
<sequence>MCRAAFAGGGLELWFFLVFFLASSEELQWDVTHQSDVVHASLKHKVYGQQADQRHHGAQAQNAVKTSTVSSSSFWISSSLVEEMETDSLSCWRSCSFFSFSRSLRSAWKDEPST</sequence>
<proteinExistence type="predicted"/>
<comment type="caution">
    <text evidence="2">The sequence shown here is derived from an EMBL/GenBank/DDBJ whole genome shotgun (WGS) entry which is preliminary data.</text>
</comment>
<evidence type="ECO:0008006" key="4">
    <source>
        <dbReference type="Google" id="ProtNLM"/>
    </source>
</evidence>
<feature type="signal peptide" evidence="1">
    <location>
        <begin position="1"/>
        <end position="24"/>
    </location>
</feature>
<dbReference type="AlphaFoldDB" id="A0A4Z2EZD5"/>
<evidence type="ECO:0000313" key="2">
    <source>
        <dbReference type="EMBL" id="TNN34245.1"/>
    </source>
</evidence>
<organism evidence="2 3">
    <name type="scientific">Liparis tanakae</name>
    <name type="common">Tanaka's snailfish</name>
    <dbReference type="NCBI Taxonomy" id="230148"/>
    <lineage>
        <taxon>Eukaryota</taxon>
        <taxon>Metazoa</taxon>
        <taxon>Chordata</taxon>
        <taxon>Craniata</taxon>
        <taxon>Vertebrata</taxon>
        <taxon>Euteleostomi</taxon>
        <taxon>Actinopterygii</taxon>
        <taxon>Neopterygii</taxon>
        <taxon>Teleostei</taxon>
        <taxon>Neoteleostei</taxon>
        <taxon>Acanthomorphata</taxon>
        <taxon>Eupercaria</taxon>
        <taxon>Perciformes</taxon>
        <taxon>Cottioidei</taxon>
        <taxon>Cottales</taxon>
        <taxon>Liparidae</taxon>
        <taxon>Liparis</taxon>
    </lineage>
</organism>
<accession>A0A4Z2EZD5</accession>